<dbReference type="InterPro" id="IPR025662">
    <property type="entry name" value="Sigma_54_int_dom_ATP-bd_1"/>
</dbReference>
<dbReference type="InterPro" id="IPR002078">
    <property type="entry name" value="Sigma_54_int"/>
</dbReference>
<evidence type="ECO:0000259" key="6">
    <source>
        <dbReference type="PROSITE" id="PS50045"/>
    </source>
</evidence>
<accession>A0ABR9ZMB5</accession>
<reference evidence="7 8" key="1">
    <citation type="submission" date="2020-11" db="EMBL/GenBank/DDBJ databases">
        <title>Fusibacter basophilias sp. nov.</title>
        <authorList>
            <person name="Qiu D."/>
        </authorList>
    </citation>
    <scope>NUCLEOTIDE SEQUENCE [LARGE SCALE GENOMIC DNA]</scope>
    <source>
        <strain evidence="7 8">Q10-2</strain>
    </source>
</reference>
<evidence type="ECO:0000256" key="1">
    <source>
        <dbReference type="ARBA" id="ARBA00022741"/>
    </source>
</evidence>
<keyword evidence="8" id="KW-1185">Reference proteome</keyword>
<dbReference type="Gene3D" id="3.30.450.20">
    <property type="entry name" value="PAS domain"/>
    <property type="match status" value="1"/>
</dbReference>
<dbReference type="PROSITE" id="PS50045">
    <property type="entry name" value="SIGMA54_INTERACT_4"/>
    <property type="match status" value="1"/>
</dbReference>
<gene>
    <name evidence="7" type="ORF">ISU02_00500</name>
</gene>
<dbReference type="PROSITE" id="PS00675">
    <property type="entry name" value="SIGMA54_INTERACT_1"/>
    <property type="match status" value="1"/>
</dbReference>
<dbReference type="PROSITE" id="PS00676">
    <property type="entry name" value="SIGMA54_INTERACT_2"/>
    <property type="match status" value="1"/>
</dbReference>
<evidence type="ECO:0000256" key="5">
    <source>
        <dbReference type="ARBA" id="ARBA00023163"/>
    </source>
</evidence>
<keyword evidence="2" id="KW-0067">ATP-binding</keyword>
<evidence type="ECO:0000256" key="3">
    <source>
        <dbReference type="ARBA" id="ARBA00023015"/>
    </source>
</evidence>
<dbReference type="CDD" id="cd00009">
    <property type="entry name" value="AAA"/>
    <property type="match status" value="1"/>
</dbReference>
<evidence type="ECO:0000313" key="8">
    <source>
        <dbReference type="Proteomes" id="UP000614200"/>
    </source>
</evidence>
<dbReference type="InterPro" id="IPR025943">
    <property type="entry name" value="Sigma_54_int_dom_ATP-bd_2"/>
</dbReference>
<dbReference type="InterPro" id="IPR058031">
    <property type="entry name" value="AAA_lid_NorR"/>
</dbReference>
<keyword evidence="5" id="KW-0804">Transcription</keyword>
<dbReference type="Gene3D" id="1.10.8.60">
    <property type="match status" value="1"/>
</dbReference>
<dbReference type="PANTHER" id="PTHR32071">
    <property type="entry name" value="TRANSCRIPTIONAL REGULATORY PROTEIN"/>
    <property type="match status" value="1"/>
</dbReference>
<keyword evidence="1" id="KW-0547">Nucleotide-binding</keyword>
<dbReference type="PROSITE" id="PS00688">
    <property type="entry name" value="SIGMA54_INTERACT_3"/>
    <property type="match status" value="1"/>
</dbReference>
<dbReference type="InterPro" id="IPR025944">
    <property type="entry name" value="Sigma_54_int_dom_CS"/>
</dbReference>
<dbReference type="SMART" id="SM00091">
    <property type="entry name" value="PAS"/>
    <property type="match status" value="1"/>
</dbReference>
<feature type="domain" description="Sigma-54 factor interaction" evidence="6">
    <location>
        <begin position="339"/>
        <end position="564"/>
    </location>
</feature>
<protein>
    <submittedName>
        <fullName evidence="7">Sigma 54-interacting transcriptional regulator</fullName>
    </submittedName>
</protein>
<dbReference type="Pfam" id="PF00158">
    <property type="entry name" value="Sigma54_activat"/>
    <property type="match status" value="1"/>
</dbReference>
<keyword evidence="3" id="KW-0805">Transcription regulation</keyword>
<dbReference type="EMBL" id="JADKNH010000001">
    <property type="protein sequence ID" value="MBF4691571.1"/>
    <property type="molecule type" value="Genomic_DNA"/>
</dbReference>
<dbReference type="InterPro" id="IPR027417">
    <property type="entry name" value="P-loop_NTPase"/>
</dbReference>
<comment type="caution">
    <text evidence="7">The sequence shown here is derived from an EMBL/GenBank/DDBJ whole genome shotgun (WGS) entry which is preliminary data.</text>
</comment>
<dbReference type="PANTHER" id="PTHR32071:SF57">
    <property type="entry name" value="C4-DICARBOXYLATE TRANSPORT TRANSCRIPTIONAL REGULATORY PROTEIN DCTD"/>
    <property type="match status" value="1"/>
</dbReference>
<dbReference type="InterPro" id="IPR003593">
    <property type="entry name" value="AAA+_ATPase"/>
</dbReference>
<evidence type="ECO:0000313" key="7">
    <source>
        <dbReference type="EMBL" id="MBF4691571.1"/>
    </source>
</evidence>
<dbReference type="InterPro" id="IPR000014">
    <property type="entry name" value="PAS"/>
</dbReference>
<dbReference type="SUPFAM" id="SSF52540">
    <property type="entry name" value="P-loop containing nucleoside triphosphate hydrolases"/>
    <property type="match status" value="1"/>
</dbReference>
<dbReference type="Pfam" id="PF25601">
    <property type="entry name" value="AAA_lid_14"/>
    <property type="match status" value="1"/>
</dbReference>
<proteinExistence type="predicted"/>
<dbReference type="Gene3D" id="3.40.50.300">
    <property type="entry name" value="P-loop containing nucleotide triphosphate hydrolases"/>
    <property type="match status" value="1"/>
</dbReference>
<dbReference type="Gene3D" id="1.10.10.10">
    <property type="entry name" value="Winged helix-like DNA-binding domain superfamily/Winged helix DNA-binding domain"/>
    <property type="match status" value="1"/>
</dbReference>
<organism evidence="7 8">
    <name type="scientific">Fusibacter ferrireducens</name>
    <dbReference type="NCBI Taxonomy" id="2785058"/>
    <lineage>
        <taxon>Bacteria</taxon>
        <taxon>Bacillati</taxon>
        <taxon>Bacillota</taxon>
        <taxon>Clostridia</taxon>
        <taxon>Eubacteriales</taxon>
        <taxon>Eubacteriales Family XII. Incertae Sedis</taxon>
        <taxon>Fusibacter</taxon>
    </lineage>
</organism>
<dbReference type="SMART" id="SM00382">
    <property type="entry name" value="AAA"/>
    <property type="match status" value="1"/>
</dbReference>
<evidence type="ECO:0000256" key="4">
    <source>
        <dbReference type="ARBA" id="ARBA00023125"/>
    </source>
</evidence>
<keyword evidence="4" id="KW-0238">DNA-binding</keyword>
<sequence>MKKKIAVLAIDDPIGNYFIEELKNIFENTIDVDYYTPNMVNKPYISNVDLILYTDPSILIEIIDNIKCNAPILMMKRTISKEIIDALRLIEGGKSAYVVNINSFMANETLATLYRLGIKNLKLYPYYEGVVNPKVVDYIITPNEFACIKNLSGEVINIGNRLFDTSTILDIIAYLNIERKFAEKVIKKYASRVPTYWRGLKNTLYDKKMLLGQLEVLLNEFDNGIILCDEKGLIQLSNLKASEIFGLEKEYLEEEQLNQLVSRNKELAILESPEEVNGEMVKFNNKHLIISVKKVIYDEVYFGRLIILKYYNELLREQNQLHKKLVGKGYYSKYNFEDILGNHSKLVAAIEISKKVANSSSAVLLIGESGTGKELFAGAIHNYSERKNKPFIAINCATLPSNLLESELFGYEEGSFTGALKGGKMGVFEKASGGTLFLDEIGEIPLELQARLLRALEEKVIMKVGGDSIISVNVRIIAASNRDLEVMVNERTFRDDLYYRLNVFQINLPPLRAHKTDINLLIEHFFETFNDHRSIDEQFMAFCQNYDWPGNVRELRNVIEYMLKIDDGKFVVENLPASQKKRMGLKFQSKEDKAKFVLEILRDLSQNGLATGRRSIHEAFCKRYYKISESEIREILKQLADDGVIEIFPGRKGCRLKSSS</sequence>
<dbReference type="InterPro" id="IPR036388">
    <property type="entry name" value="WH-like_DNA-bd_sf"/>
</dbReference>
<name>A0ABR9ZMB5_9FIRM</name>
<evidence type="ECO:0000256" key="2">
    <source>
        <dbReference type="ARBA" id="ARBA00022840"/>
    </source>
</evidence>
<dbReference type="RefSeq" id="WP_194699819.1">
    <property type="nucleotide sequence ID" value="NZ_JADKNH010000001.1"/>
</dbReference>
<dbReference type="Proteomes" id="UP000614200">
    <property type="component" value="Unassembled WGS sequence"/>
</dbReference>